<feature type="chain" id="PRO_5008586729" evidence="1">
    <location>
        <begin position="21"/>
        <end position="129"/>
    </location>
</feature>
<sequence>MYRYLVFASVTHLLVSYVSGRPAEMAEMPQKSPVDVIVEAKDGFTFNFVQRGLIKALNPKPIIDTITEEEKYGNTGDHPLGRKVVKGVEGVSNLLNSILRVPEAAVSRGSSKLTEFLDNIGGRIVGLQK</sequence>
<accession>A0A1B6KN87</accession>
<name>A0A1B6KN87_9HEMI</name>
<gene>
    <name evidence="2" type="ORF">g.31869</name>
</gene>
<protein>
    <submittedName>
        <fullName evidence="2">Uncharacterized protein</fullName>
    </submittedName>
</protein>
<dbReference type="AlphaFoldDB" id="A0A1B6KN87"/>
<evidence type="ECO:0000256" key="1">
    <source>
        <dbReference type="SAM" id="SignalP"/>
    </source>
</evidence>
<organism evidence="2">
    <name type="scientific">Graphocephala atropunctata</name>
    <dbReference type="NCBI Taxonomy" id="36148"/>
    <lineage>
        <taxon>Eukaryota</taxon>
        <taxon>Metazoa</taxon>
        <taxon>Ecdysozoa</taxon>
        <taxon>Arthropoda</taxon>
        <taxon>Hexapoda</taxon>
        <taxon>Insecta</taxon>
        <taxon>Pterygota</taxon>
        <taxon>Neoptera</taxon>
        <taxon>Paraneoptera</taxon>
        <taxon>Hemiptera</taxon>
        <taxon>Auchenorrhyncha</taxon>
        <taxon>Membracoidea</taxon>
        <taxon>Cicadellidae</taxon>
        <taxon>Cicadellinae</taxon>
        <taxon>Cicadellini</taxon>
        <taxon>Graphocephala</taxon>
    </lineage>
</organism>
<keyword evidence="1" id="KW-0732">Signal</keyword>
<evidence type="ECO:0000313" key="2">
    <source>
        <dbReference type="EMBL" id="JAT12912.1"/>
    </source>
</evidence>
<proteinExistence type="predicted"/>
<dbReference type="EMBL" id="GEBQ01027065">
    <property type="protein sequence ID" value="JAT12912.1"/>
    <property type="molecule type" value="Transcribed_RNA"/>
</dbReference>
<reference evidence="2" key="1">
    <citation type="submission" date="2015-11" db="EMBL/GenBank/DDBJ databases">
        <title>De novo transcriptome assembly of four potential Pierce s Disease insect vectors from Arizona vineyards.</title>
        <authorList>
            <person name="Tassone E.E."/>
        </authorList>
    </citation>
    <scope>NUCLEOTIDE SEQUENCE</scope>
</reference>
<feature type="signal peptide" evidence="1">
    <location>
        <begin position="1"/>
        <end position="20"/>
    </location>
</feature>